<evidence type="ECO:0000313" key="2">
    <source>
        <dbReference type="Proteomes" id="UP000249056"/>
    </source>
</evidence>
<proteinExistence type="predicted"/>
<dbReference type="SUPFAM" id="SSF47874">
    <property type="entry name" value="Annexin"/>
    <property type="match status" value="1"/>
</dbReference>
<dbReference type="OrthoDB" id="3556125at2759"/>
<evidence type="ECO:0000313" key="1">
    <source>
        <dbReference type="EMBL" id="RAL58847.1"/>
    </source>
</evidence>
<protein>
    <recommendedName>
        <fullName evidence="3">Annexin</fullName>
    </recommendedName>
</protein>
<sequence>MEKELKEDKFKKAVLLVLDQKKMEESRRIDGELLREDIRQLEKSDTHLREVLRGYEERYGRNFAREMLKKSTNLVGELLAHILNGIINKPVRDAILVHHALTLSTRDSLRTELLISRLVRYHWDRKHLEEIKREYRTRYGIEMQDAVSQGVRGDLGRFLEGLCMWRESDRVREM</sequence>
<organism evidence="1 2">
    <name type="scientific">Monilinia fructigena</name>
    <dbReference type="NCBI Taxonomy" id="38457"/>
    <lineage>
        <taxon>Eukaryota</taxon>
        <taxon>Fungi</taxon>
        <taxon>Dikarya</taxon>
        <taxon>Ascomycota</taxon>
        <taxon>Pezizomycotina</taxon>
        <taxon>Leotiomycetes</taxon>
        <taxon>Helotiales</taxon>
        <taxon>Sclerotiniaceae</taxon>
        <taxon>Monilinia</taxon>
    </lineage>
</organism>
<dbReference type="GO" id="GO:0005509">
    <property type="term" value="F:calcium ion binding"/>
    <property type="evidence" value="ECO:0007669"/>
    <property type="project" value="InterPro"/>
</dbReference>
<name>A0A395IEN9_9HELO</name>
<dbReference type="InterPro" id="IPR037104">
    <property type="entry name" value="Annexin_sf"/>
</dbReference>
<gene>
    <name evidence="1" type="ORF">DID88_009156</name>
</gene>
<dbReference type="AlphaFoldDB" id="A0A395IEN9"/>
<comment type="caution">
    <text evidence="1">The sequence shown here is derived from an EMBL/GenBank/DDBJ whole genome shotgun (WGS) entry which is preliminary data.</text>
</comment>
<dbReference type="EMBL" id="QKRW01000067">
    <property type="protein sequence ID" value="RAL58847.1"/>
    <property type="molecule type" value="Genomic_DNA"/>
</dbReference>
<dbReference type="GO" id="GO:0005544">
    <property type="term" value="F:calcium-dependent phospholipid binding"/>
    <property type="evidence" value="ECO:0007669"/>
    <property type="project" value="InterPro"/>
</dbReference>
<accession>A0A395IEN9</accession>
<keyword evidence="2" id="KW-1185">Reference proteome</keyword>
<reference evidence="1 2" key="1">
    <citation type="submission" date="2018-06" db="EMBL/GenBank/DDBJ databases">
        <title>Genome Sequence of the Brown Rot Fungal Pathogen Monilinia fructigena.</title>
        <authorList>
            <person name="Landi L."/>
            <person name="De Miccolis Angelini R.M."/>
            <person name="Pollastro S."/>
            <person name="Abate D."/>
            <person name="Faretra F."/>
            <person name="Romanazzi G."/>
        </authorList>
    </citation>
    <scope>NUCLEOTIDE SEQUENCE [LARGE SCALE GENOMIC DNA]</scope>
    <source>
        <strain evidence="1 2">Mfrg269</strain>
    </source>
</reference>
<evidence type="ECO:0008006" key="3">
    <source>
        <dbReference type="Google" id="ProtNLM"/>
    </source>
</evidence>
<dbReference type="Gene3D" id="1.10.220.10">
    <property type="entry name" value="Annexin"/>
    <property type="match status" value="1"/>
</dbReference>
<dbReference type="Proteomes" id="UP000249056">
    <property type="component" value="Unassembled WGS sequence"/>
</dbReference>